<gene>
    <name evidence="4" type="ORF">A5677_10140</name>
</gene>
<feature type="transmembrane region" description="Helical" evidence="2">
    <location>
        <begin position="184"/>
        <end position="206"/>
    </location>
</feature>
<dbReference type="AlphaFoldDB" id="A0A1B9DET5"/>
<sequence length="468" mass="49784">MTRRFRGLVLAPLTVALAMLLAPAASADTYTDQLVGKFNAQTHVVADPGARPPLPDPDRLNDQILVSRWTWSSAPPIWVAAVAPRQTGVTTPDAIHDVILGRDPAFSGIILVIDARGYHVRAYNVPKAIADSVDPLMSQSARAHRNDPQGATSEFVSRLTRVDVSSAGPAATTSPAVHQNPDRWAWLWSMLVFLAVASSVVALVWFGVSRNRKRRKDATAREQIKQELITATSDVGDLDNAVLTNNETDVSAESTKANASLYDARKAYETGDYGAARAHLRVVESTVAKANQKLYPGRAAGDVAAAGAVPEDERKQASVRTKNPDTGEYVTINNTNYSTTPQPGYPHYYGGGYYNGMFFYPGYYPYAFWGPGWGWALTDVLLMDALLDDHWGGGGYERGFEAGRDSAYADAGDDGGQSSGYDSPQGDVGFGGGYDSGGGDVDFGGGWDSGGGSDFGGGSDSGGGDFGF</sequence>
<feature type="chain" id="PRO_5008624039" description="TPM domain-containing protein" evidence="3">
    <location>
        <begin position="28"/>
        <end position="468"/>
    </location>
</feature>
<feature type="signal peptide" evidence="3">
    <location>
        <begin position="1"/>
        <end position="27"/>
    </location>
</feature>
<feature type="region of interest" description="Disordered" evidence="1">
    <location>
        <begin position="306"/>
        <end position="335"/>
    </location>
</feature>
<organism evidence="4 5">
    <name type="scientific">Mycobacterium malmoense</name>
    <dbReference type="NCBI Taxonomy" id="1780"/>
    <lineage>
        <taxon>Bacteria</taxon>
        <taxon>Bacillati</taxon>
        <taxon>Actinomycetota</taxon>
        <taxon>Actinomycetes</taxon>
        <taxon>Mycobacteriales</taxon>
        <taxon>Mycobacteriaceae</taxon>
        <taxon>Mycobacterium</taxon>
    </lineage>
</organism>
<comment type="caution">
    <text evidence="4">The sequence shown here is derived from an EMBL/GenBank/DDBJ whole genome shotgun (WGS) entry which is preliminary data.</text>
</comment>
<protein>
    <recommendedName>
        <fullName evidence="6">TPM domain-containing protein</fullName>
    </recommendedName>
</protein>
<keyword evidence="3" id="KW-0732">Signal</keyword>
<keyword evidence="2" id="KW-0812">Transmembrane</keyword>
<evidence type="ECO:0000256" key="3">
    <source>
        <dbReference type="SAM" id="SignalP"/>
    </source>
</evidence>
<keyword evidence="2" id="KW-1133">Transmembrane helix</keyword>
<evidence type="ECO:0000256" key="1">
    <source>
        <dbReference type="SAM" id="MobiDB-lite"/>
    </source>
</evidence>
<evidence type="ECO:0000313" key="4">
    <source>
        <dbReference type="EMBL" id="OCB63491.1"/>
    </source>
</evidence>
<accession>A0A1B9DET5</accession>
<evidence type="ECO:0000313" key="5">
    <source>
        <dbReference type="Proteomes" id="UP000092683"/>
    </source>
</evidence>
<name>A0A1B9DET5_MYCMA</name>
<feature type="region of interest" description="Disordered" evidence="1">
    <location>
        <begin position="407"/>
        <end position="468"/>
    </location>
</feature>
<dbReference type="OrthoDB" id="4751830at2"/>
<proteinExistence type="predicted"/>
<reference evidence="4 5" key="1">
    <citation type="submission" date="2016-06" db="EMBL/GenBank/DDBJ databases">
        <authorList>
            <person name="Kjaerup R.B."/>
            <person name="Dalgaard T.S."/>
            <person name="Juul-Madsen H.R."/>
        </authorList>
    </citation>
    <scope>NUCLEOTIDE SEQUENCE [LARGE SCALE GENOMIC DNA]</scope>
    <source>
        <strain evidence="4 5">E3012</strain>
    </source>
</reference>
<keyword evidence="2" id="KW-0472">Membrane</keyword>
<evidence type="ECO:0008006" key="6">
    <source>
        <dbReference type="Google" id="ProtNLM"/>
    </source>
</evidence>
<dbReference type="EMBL" id="MBEE01000009">
    <property type="protein sequence ID" value="OCB63491.1"/>
    <property type="molecule type" value="Genomic_DNA"/>
</dbReference>
<evidence type="ECO:0000256" key="2">
    <source>
        <dbReference type="SAM" id="Phobius"/>
    </source>
</evidence>
<dbReference type="RefSeq" id="WP_065477991.1">
    <property type="nucleotide sequence ID" value="NZ_MBEE01000009.1"/>
</dbReference>
<dbReference type="Proteomes" id="UP000092683">
    <property type="component" value="Unassembled WGS sequence"/>
</dbReference>
<feature type="compositionally biased region" description="Gly residues" evidence="1">
    <location>
        <begin position="428"/>
        <end position="468"/>
    </location>
</feature>